<name>A0ABD7P362_KLEVA</name>
<dbReference type="AlphaFoldDB" id="A0ABD7P362"/>
<organism evidence="1 2">
    <name type="scientific">Klebsiella variicola</name>
    <dbReference type="NCBI Taxonomy" id="244366"/>
    <lineage>
        <taxon>Bacteria</taxon>
        <taxon>Pseudomonadati</taxon>
        <taxon>Pseudomonadota</taxon>
        <taxon>Gammaproteobacteria</taxon>
        <taxon>Enterobacterales</taxon>
        <taxon>Enterobacteriaceae</taxon>
        <taxon>Klebsiella/Raoultella group</taxon>
        <taxon>Klebsiella</taxon>
        <taxon>Klebsiella pneumoniae complex</taxon>
    </lineage>
</organism>
<dbReference type="EMBL" id="UKAS01000004">
    <property type="protein sequence ID" value="SXF93209.1"/>
    <property type="molecule type" value="Genomic_DNA"/>
</dbReference>
<reference evidence="1 2" key="1">
    <citation type="submission" date="2018-08" db="EMBL/GenBank/DDBJ databases">
        <authorList>
            <consortium name="Pathogen Informatics"/>
        </authorList>
    </citation>
    <scope>NUCLEOTIDE SEQUENCE [LARGE SCALE GENOMIC DNA]</scope>
    <source>
        <strain evidence="1 2">EuSCAPE_TR218</strain>
    </source>
</reference>
<evidence type="ECO:0000313" key="1">
    <source>
        <dbReference type="EMBL" id="SXF93209.1"/>
    </source>
</evidence>
<protein>
    <submittedName>
        <fullName evidence="1">Uncharacterized protein</fullName>
    </submittedName>
</protein>
<gene>
    <name evidence="1" type="ORF">SAMEA3729809_01926</name>
</gene>
<sequence>MIMQSNIPLTESIEKRIAITKWRTIFFHNHVFCSNILNTIWKVRFIFRLCSIYSSYLNKNNDVIIRSGDAFYA</sequence>
<dbReference type="Proteomes" id="UP000258928">
    <property type="component" value="Unassembled WGS sequence"/>
</dbReference>
<comment type="caution">
    <text evidence="1">The sequence shown here is derived from an EMBL/GenBank/DDBJ whole genome shotgun (WGS) entry which is preliminary data.</text>
</comment>
<accession>A0ABD7P362</accession>
<evidence type="ECO:0000313" key="2">
    <source>
        <dbReference type="Proteomes" id="UP000258928"/>
    </source>
</evidence>
<proteinExistence type="predicted"/>